<protein>
    <submittedName>
        <fullName evidence="18">Polysaccharide export outer membrane protein</fullName>
    </submittedName>
</protein>
<keyword evidence="6" id="KW-0812">Transmembrane</keyword>
<keyword evidence="9" id="KW-0406">Ion transport</keyword>
<proteinExistence type="inferred from homology"/>
<evidence type="ECO:0000256" key="12">
    <source>
        <dbReference type="ARBA" id="ARBA00023139"/>
    </source>
</evidence>
<comment type="caution">
    <text evidence="18">The sequence shown here is derived from an EMBL/GenBank/DDBJ whole genome shotgun (WGS) entry which is preliminary data.</text>
</comment>
<gene>
    <name evidence="18" type="ORF">C8N32_102229</name>
</gene>
<evidence type="ECO:0000256" key="4">
    <source>
        <dbReference type="ARBA" id="ARBA00022452"/>
    </source>
</evidence>
<evidence type="ECO:0000313" key="18">
    <source>
        <dbReference type="EMBL" id="PTN03700.1"/>
    </source>
</evidence>
<feature type="chain" id="PRO_5015512652" evidence="15">
    <location>
        <begin position="21"/>
        <end position="373"/>
    </location>
</feature>
<evidence type="ECO:0000313" key="19">
    <source>
        <dbReference type="Proteomes" id="UP000243859"/>
    </source>
</evidence>
<dbReference type="GO" id="GO:0009279">
    <property type="term" value="C:cell outer membrane"/>
    <property type="evidence" value="ECO:0007669"/>
    <property type="project" value="UniProtKB-SubCell"/>
</dbReference>
<dbReference type="PANTHER" id="PTHR33619">
    <property type="entry name" value="POLYSACCHARIDE EXPORT PROTEIN GFCE-RELATED"/>
    <property type="match status" value="1"/>
</dbReference>
<evidence type="ECO:0000259" key="17">
    <source>
        <dbReference type="Pfam" id="PF22461"/>
    </source>
</evidence>
<feature type="domain" description="Polysaccharide export protein N-terminal" evidence="16">
    <location>
        <begin position="79"/>
        <end position="158"/>
    </location>
</feature>
<keyword evidence="8" id="KW-0625">Polysaccharide transport</keyword>
<evidence type="ECO:0000256" key="14">
    <source>
        <dbReference type="ARBA" id="ARBA00023288"/>
    </source>
</evidence>
<dbReference type="Gene3D" id="3.10.560.10">
    <property type="entry name" value="Outer membrane lipoprotein wza domain like"/>
    <property type="match status" value="2"/>
</dbReference>
<dbReference type="GO" id="GO:0006811">
    <property type="term" value="P:monoatomic ion transport"/>
    <property type="evidence" value="ECO:0007669"/>
    <property type="project" value="UniProtKB-KW"/>
</dbReference>
<dbReference type="Gene3D" id="3.30.1950.10">
    <property type="entry name" value="wza like domain"/>
    <property type="match status" value="1"/>
</dbReference>
<feature type="signal peptide" evidence="15">
    <location>
        <begin position="1"/>
        <end position="20"/>
    </location>
</feature>
<dbReference type="GO" id="GO:0046930">
    <property type="term" value="C:pore complex"/>
    <property type="evidence" value="ECO:0007669"/>
    <property type="project" value="UniProtKB-KW"/>
</dbReference>
<keyword evidence="3" id="KW-0813">Transport</keyword>
<reference evidence="18 19" key="1">
    <citation type="submission" date="2018-04" db="EMBL/GenBank/DDBJ databases">
        <title>Genomic Encyclopedia of Archaeal and Bacterial Type Strains, Phase II (KMG-II): from individual species to whole genera.</title>
        <authorList>
            <person name="Goeker M."/>
        </authorList>
    </citation>
    <scope>NUCLEOTIDE SEQUENCE [LARGE SCALE GENOMIC DNA]</scope>
    <source>
        <strain evidence="18 19">DSM 18064</strain>
    </source>
</reference>
<evidence type="ECO:0000256" key="1">
    <source>
        <dbReference type="ARBA" id="ARBA00004571"/>
    </source>
</evidence>
<evidence type="ECO:0000256" key="5">
    <source>
        <dbReference type="ARBA" id="ARBA00022597"/>
    </source>
</evidence>
<dbReference type="AlphaFoldDB" id="A0A2T5BVW6"/>
<dbReference type="InterPro" id="IPR054765">
    <property type="entry name" value="SLBB_dom"/>
</dbReference>
<dbReference type="Proteomes" id="UP000243859">
    <property type="component" value="Unassembled WGS sequence"/>
</dbReference>
<organism evidence="18 19">
    <name type="scientific">Rhodovulum imhoffii</name>
    <dbReference type="NCBI Taxonomy" id="365340"/>
    <lineage>
        <taxon>Bacteria</taxon>
        <taxon>Pseudomonadati</taxon>
        <taxon>Pseudomonadota</taxon>
        <taxon>Alphaproteobacteria</taxon>
        <taxon>Rhodobacterales</taxon>
        <taxon>Paracoccaceae</taxon>
        <taxon>Rhodovulum</taxon>
    </lineage>
</organism>
<keyword evidence="11" id="KW-0472">Membrane</keyword>
<evidence type="ECO:0000256" key="6">
    <source>
        <dbReference type="ARBA" id="ARBA00022692"/>
    </source>
</evidence>
<accession>A0A2T5BVW6</accession>
<dbReference type="InterPro" id="IPR003715">
    <property type="entry name" value="Poly_export_N"/>
</dbReference>
<dbReference type="OrthoDB" id="7198507at2"/>
<evidence type="ECO:0000256" key="10">
    <source>
        <dbReference type="ARBA" id="ARBA00023114"/>
    </source>
</evidence>
<feature type="domain" description="SLBB" evidence="17">
    <location>
        <begin position="257"/>
        <end position="343"/>
    </location>
</feature>
<dbReference type="GO" id="GO:0015159">
    <property type="term" value="F:polysaccharide transmembrane transporter activity"/>
    <property type="evidence" value="ECO:0007669"/>
    <property type="project" value="InterPro"/>
</dbReference>
<dbReference type="EMBL" id="QAAA01000002">
    <property type="protein sequence ID" value="PTN03700.1"/>
    <property type="molecule type" value="Genomic_DNA"/>
</dbReference>
<dbReference type="GO" id="GO:0015288">
    <property type="term" value="F:porin activity"/>
    <property type="evidence" value="ECO:0007669"/>
    <property type="project" value="UniProtKB-KW"/>
</dbReference>
<evidence type="ECO:0000256" key="7">
    <source>
        <dbReference type="ARBA" id="ARBA00022729"/>
    </source>
</evidence>
<keyword evidence="12" id="KW-0564">Palmitate</keyword>
<dbReference type="PANTHER" id="PTHR33619:SF3">
    <property type="entry name" value="POLYSACCHARIDE EXPORT PROTEIN GFCE-RELATED"/>
    <property type="match status" value="1"/>
</dbReference>
<dbReference type="RefSeq" id="WP_107890968.1">
    <property type="nucleotide sequence ID" value="NZ_NHSI01000031.1"/>
</dbReference>
<evidence type="ECO:0000256" key="13">
    <source>
        <dbReference type="ARBA" id="ARBA00023237"/>
    </source>
</evidence>
<evidence type="ECO:0000256" key="2">
    <source>
        <dbReference type="ARBA" id="ARBA00009450"/>
    </source>
</evidence>
<evidence type="ECO:0000256" key="15">
    <source>
        <dbReference type="SAM" id="SignalP"/>
    </source>
</evidence>
<keyword evidence="10" id="KW-0626">Porin</keyword>
<dbReference type="InterPro" id="IPR049712">
    <property type="entry name" value="Poly_export"/>
</dbReference>
<sequence length="373" mass="39771">MKNRKFRALILVAAVSAVGACGLPRSGPSKGELLSGSIEKYGDTFVVAVDNRINEITDYTPSFGFPKSFRSAGQIRPDTISPGDVLALTIYENVDDGLLAGQGGKQSQLTQLQVDGAGYIFIPYAGRILAAGNTPERLRQIITEKLSAQTPDPQVVVTRLAGQGTTVSIVGNAGAQGVYTIEQSSRRISGMLAAAGGVTVDPKVAQVTVIRGNTRGKAWLQDIFETPSQDIALRGGDRILIEEDERAFTAVGATGGQARVPFEQPRITALEAISKVGGLNSSLADPKGVFILRDETSSIARKVLQRDDIPNDQRMIYVMDLTEPNGLFMARDFQIRDGDTVYVSEAPFVQLQKTLAAITGTASSVNSLNNIAN</sequence>
<keyword evidence="7 15" id="KW-0732">Signal</keyword>
<keyword evidence="14" id="KW-0449">Lipoprotein</keyword>
<dbReference type="PROSITE" id="PS51257">
    <property type="entry name" value="PROKAR_LIPOPROTEIN"/>
    <property type="match status" value="1"/>
</dbReference>
<evidence type="ECO:0000256" key="11">
    <source>
        <dbReference type="ARBA" id="ARBA00023136"/>
    </source>
</evidence>
<keyword evidence="5" id="KW-0762">Sugar transport</keyword>
<evidence type="ECO:0000256" key="9">
    <source>
        <dbReference type="ARBA" id="ARBA00023065"/>
    </source>
</evidence>
<keyword evidence="19" id="KW-1185">Reference proteome</keyword>
<evidence type="ECO:0000256" key="8">
    <source>
        <dbReference type="ARBA" id="ARBA00023047"/>
    </source>
</evidence>
<evidence type="ECO:0000256" key="3">
    <source>
        <dbReference type="ARBA" id="ARBA00022448"/>
    </source>
</evidence>
<comment type="similarity">
    <text evidence="2">Belongs to the BexD/CtrA/VexA family.</text>
</comment>
<comment type="subcellular location">
    <subcellularLocation>
        <location evidence="1">Cell outer membrane</location>
        <topology evidence="1">Multi-pass membrane protein</topology>
    </subcellularLocation>
</comment>
<dbReference type="Pfam" id="PF22461">
    <property type="entry name" value="SLBB_2"/>
    <property type="match status" value="1"/>
</dbReference>
<keyword evidence="13" id="KW-0998">Cell outer membrane</keyword>
<evidence type="ECO:0000259" key="16">
    <source>
        <dbReference type="Pfam" id="PF02563"/>
    </source>
</evidence>
<keyword evidence="4" id="KW-1134">Transmembrane beta strand</keyword>
<dbReference type="Pfam" id="PF02563">
    <property type="entry name" value="Poly_export"/>
    <property type="match status" value="1"/>
</dbReference>
<name>A0A2T5BVW6_9RHOB</name>